<feature type="compositionally biased region" description="Gly residues" evidence="1">
    <location>
        <begin position="7"/>
        <end position="16"/>
    </location>
</feature>
<evidence type="ECO:0000313" key="3">
    <source>
        <dbReference type="Proteomes" id="UP001276659"/>
    </source>
</evidence>
<protein>
    <submittedName>
        <fullName evidence="2">Uncharacterized protein</fullName>
    </submittedName>
</protein>
<organism evidence="2 3">
    <name type="scientific">Lepraria neglecta</name>
    <dbReference type="NCBI Taxonomy" id="209136"/>
    <lineage>
        <taxon>Eukaryota</taxon>
        <taxon>Fungi</taxon>
        <taxon>Dikarya</taxon>
        <taxon>Ascomycota</taxon>
        <taxon>Pezizomycotina</taxon>
        <taxon>Lecanoromycetes</taxon>
        <taxon>OSLEUM clade</taxon>
        <taxon>Lecanoromycetidae</taxon>
        <taxon>Lecanorales</taxon>
        <taxon>Lecanorineae</taxon>
        <taxon>Stereocaulaceae</taxon>
        <taxon>Lepraria</taxon>
    </lineage>
</organism>
<comment type="caution">
    <text evidence="2">The sequence shown here is derived from an EMBL/GenBank/DDBJ whole genome shotgun (WGS) entry which is preliminary data.</text>
</comment>
<name>A0AAD9ZFX0_9LECA</name>
<dbReference type="Proteomes" id="UP001276659">
    <property type="component" value="Unassembled WGS sequence"/>
</dbReference>
<accession>A0AAD9ZFX0</accession>
<reference evidence="2" key="1">
    <citation type="submission" date="2022-11" db="EMBL/GenBank/DDBJ databases">
        <title>Chromosomal genome sequence assembly and mating type (MAT) locus characterization of the leprose asexual lichenized fungus Lepraria neglecta (Nyl.) Erichsen.</title>
        <authorList>
            <person name="Allen J.L."/>
            <person name="Pfeffer B."/>
        </authorList>
    </citation>
    <scope>NUCLEOTIDE SEQUENCE</scope>
    <source>
        <strain evidence="2">Allen 5258</strain>
    </source>
</reference>
<dbReference type="EMBL" id="JASNWA010000003">
    <property type="protein sequence ID" value="KAK3177918.1"/>
    <property type="molecule type" value="Genomic_DNA"/>
</dbReference>
<keyword evidence="3" id="KW-1185">Reference proteome</keyword>
<dbReference type="AlphaFoldDB" id="A0AAD9ZFX0"/>
<evidence type="ECO:0000256" key="1">
    <source>
        <dbReference type="SAM" id="MobiDB-lite"/>
    </source>
</evidence>
<evidence type="ECO:0000313" key="2">
    <source>
        <dbReference type="EMBL" id="KAK3177918.1"/>
    </source>
</evidence>
<gene>
    <name evidence="2" type="ORF">OEA41_000050</name>
</gene>
<feature type="region of interest" description="Disordered" evidence="1">
    <location>
        <begin position="1"/>
        <end position="84"/>
    </location>
</feature>
<proteinExistence type="predicted"/>
<sequence length="96" mass="9947">MAQYGGYSSGGGGGYGQTNPYEQQGGGGYEQQGGRYDQAAGNPYAQQASNPYEQKPAAPQPSYGGRQQQGGYDNRYGQSAGAGGYGKVIGSMLFGW</sequence>